<feature type="region of interest" description="Disordered" evidence="2">
    <location>
        <begin position="317"/>
        <end position="367"/>
    </location>
</feature>
<feature type="coiled-coil region" evidence="1">
    <location>
        <begin position="43"/>
        <end position="77"/>
    </location>
</feature>
<evidence type="ECO:0000256" key="1">
    <source>
        <dbReference type="SAM" id="Coils"/>
    </source>
</evidence>
<reference evidence="3 4" key="1">
    <citation type="submission" date="2017-01" db="EMBL/GenBank/DDBJ databases">
        <authorList>
            <person name="Mah S.A."/>
            <person name="Swanson W.J."/>
            <person name="Moy G.W."/>
            <person name="Vacquier V.D."/>
        </authorList>
    </citation>
    <scope>NUCLEOTIDE SEQUENCE [LARGE SCALE GENOMIC DNA]</scope>
    <source>
        <strain evidence="3 4">CPCC 203464</strain>
    </source>
</reference>
<feature type="compositionally biased region" description="Basic and acidic residues" evidence="2">
    <location>
        <begin position="270"/>
        <end position="279"/>
    </location>
</feature>
<feature type="region of interest" description="Disordered" evidence="2">
    <location>
        <begin position="139"/>
        <end position="167"/>
    </location>
</feature>
<dbReference type="EMBL" id="FTNT01000017">
    <property type="protein sequence ID" value="SIS23662.1"/>
    <property type="molecule type" value="Genomic_DNA"/>
</dbReference>
<feature type="region of interest" description="Disordered" evidence="2">
    <location>
        <begin position="253"/>
        <end position="282"/>
    </location>
</feature>
<dbReference type="Gene3D" id="1.20.5.170">
    <property type="match status" value="1"/>
</dbReference>
<evidence type="ECO:0008006" key="5">
    <source>
        <dbReference type="Google" id="ProtNLM"/>
    </source>
</evidence>
<name>A0A1N7HFP1_9NOCA</name>
<keyword evidence="4" id="KW-1185">Reference proteome</keyword>
<sequence length="367" mass="41451">MPSDPSRPVGTHFPIVMRGYDREQVNDWYKRVDADLRVMAADRDAAAANARELADHLEDARDEIEALRREVDKLSVPPTTAQGMSERISRMLQLASDEVSESRAQAAAEAAETVSIARQEAEQTRADADSAARELIEDAERRAAESDADLARREEEMTSRRAQFDHELEERRTAFESEHTAAMQAAREEAARILERARVQAEEDDLRAQQNRDRIQEDFDVTIAARREKVAAEVHELETSSRDTARELIEQAQARADRTRRHAESTATEHLTRARETVESTHQLRRRMLAQLAEVRGQLDQIPDFLRELDDDAARIETETAEAINAGQRDDTGRAPSAETESDSDTDEATTAQHTRGPRSRTAISYR</sequence>
<protein>
    <recommendedName>
        <fullName evidence="5">DivIVA protein</fullName>
    </recommendedName>
</protein>
<dbReference type="Proteomes" id="UP000186218">
    <property type="component" value="Unassembled WGS sequence"/>
</dbReference>
<dbReference type="STRING" id="1344003.SAMN05445060_4142"/>
<accession>A0A1N7HFP1</accession>
<evidence type="ECO:0000313" key="3">
    <source>
        <dbReference type="EMBL" id="SIS23662.1"/>
    </source>
</evidence>
<dbReference type="RefSeq" id="WP_076482918.1">
    <property type="nucleotide sequence ID" value="NZ_FTNT01000017.1"/>
</dbReference>
<proteinExistence type="predicted"/>
<dbReference type="AlphaFoldDB" id="A0A1N7HFP1"/>
<organism evidence="3 4">
    <name type="scientific">Williamsia sterculiae</name>
    <dbReference type="NCBI Taxonomy" id="1344003"/>
    <lineage>
        <taxon>Bacteria</taxon>
        <taxon>Bacillati</taxon>
        <taxon>Actinomycetota</taxon>
        <taxon>Actinomycetes</taxon>
        <taxon>Mycobacteriales</taxon>
        <taxon>Nocardiaceae</taxon>
        <taxon>Williamsia</taxon>
    </lineage>
</organism>
<evidence type="ECO:0000256" key="2">
    <source>
        <dbReference type="SAM" id="MobiDB-lite"/>
    </source>
</evidence>
<evidence type="ECO:0000313" key="4">
    <source>
        <dbReference type="Proteomes" id="UP000186218"/>
    </source>
</evidence>
<gene>
    <name evidence="3" type="ORF">SAMN05445060_4142</name>
</gene>
<keyword evidence="1" id="KW-0175">Coiled coil</keyword>